<evidence type="ECO:0000256" key="3">
    <source>
        <dbReference type="ARBA" id="ARBA00005995"/>
    </source>
</evidence>
<accession>A0A443SJV5</accession>
<feature type="domain" description="Amine oxidase" evidence="8">
    <location>
        <begin position="25"/>
        <end position="95"/>
    </location>
</feature>
<dbReference type="EMBL" id="NCKV01001763">
    <property type="protein sequence ID" value="RWS27818.1"/>
    <property type="molecule type" value="Genomic_DNA"/>
</dbReference>
<evidence type="ECO:0000256" key="7">
    <source>
        <dbReference type="ARBA" id="ARBA00023002"/>
    </source>
</evidence>
<dbReference type="GO" id="GO:0005737">
    <property type="term" value="C:cytoplasm"/>
    <property type="evidence" value="ECO:0007669"/>
    <property type="project" value="UniProtKB-SubCell"/>
</dbReference>
<dbReference type="InterPro" id="IPR050281">
    <property type="entry name" value="Flavin_monoamine_oxidase"/>
</dbReference>
<evidence type="ECO:0000259" key="8">
    <source>
        <dbReference type="Pfam" id="PF01593"/>
    </source>
</evidence>
<reference evidence="9 10" key="1">
    <citation type="journal article" date="2018" name="Gigascience">
        <title>Genomes of trombidid mites reveal novel predicted allergens and laterally-transferred genes associated with secondary metabolism.</title>
        <authorList>
            <person name="Dong X."/>
            <person name="Chaisiri K."/>
            <person name="Xia D."/>
            <person name="Armstrong S.D."/>
            <person name="Fang Y."/>
            <person name="Donnelly M.J."/>
            <person name="Kadowaki T."/>
            <person name="McGarry J.W."/>
            <person name="Darby A.C."/>
            <person name="Makepeace B.L."/>
        </authorList>
    </citation>
    <scope>NUCLEOTIDE SEQUENCE [LARGE SCALE GENOMIC DNA]</scope>
    <source>
        <strain evidence="9">UoL-UT</strain>
    </source>
</reference>
<evidence type="ECO:0000256" key="6">
    <source>
        <dbReference type="ARBA" id="ARBA00022827"/>
    </source>
</evidence>
<keyword evidence="4" id="KW-0963">Cytoplasm</keyword>
<dbReference type="GO" id="GO:0046592">
    <property type="term" value="F:polyamine oxidase activity"/>
    <property type="evidence" value="ECO:0007669"/>
    <property type="project" value="TreeGrafter"/>
</dbReference>
<comment type="subcellular location">
    <subcellularLocation>
        <location evidence="2">Cytoplasm</location>
    </subcellularLocation>
</comment>
<sequence length="507" mass="56789">AFGVAGKEMDSANKFDIVVVGCGVAGISTVHHLITEKEYKGKIAILEARSRTGGRIEGMTIDGNHVELGANWIHGLINNPIYSLATKYKLVDPLQPGLTLKPSKEYHICGVLSNGEVVPLTTIDNIYKTYFCILKKAENYYKKFLDGDEVNVVDFQDSVGCFIEKEVENYLKINCPNGSSTERAIFDQLIKRETCIAGCHSMNEVSLKYFGAYEELPGGNLTIPGGYSQILLCLLNTVKNKLKEENREDHLNILLKHEVQKIKWSGVGKKGAELVEITCSNGAVFKCNHVVVTIPLGVLKNNVQTLFEPKLPQYKLDCIQSMGFGVVNKIYLEYKTRLCPYFWASDLDELFCFWSGVGDEWFTKIYSFTKVTDRCIIGWVSGKEAETVENLNGVDISNCLTKWLRVFTNKPDFPEPENIYVTKWGSDKFSMGSYSYISTKSTVRDIELLSQPIYSDPGEDKPQIVFAGEACHPSFFSTVHGAYISGRKAAFYLLDIENEKDTKSSLK</sequence>
<keyword evidence="7" id="KW-0560">Oxidoreductase</keyword>
<evidence type="ECO:0000313" key="10">
    <source>
        <dbReference type="Proteomes" id="UP000288716"/>
    </source>
</evidence>
<proteinExistence type="inferred from homology"/>
<gene>
    <name evidence="9" type="ORF">B4U80_10123</name>
</gene>
<dbReference type="SUPFAM" id="SSF54373">
    <property type="entry name" value="FAD-linked reductases, C-terminal domain"/>
    <property type="match status" value="1"/>
</dbReference>
<dbReference type="PANTHER" id="PTHR10742:SF405">
    <property type="entry name" value="PEROXISOMAL N(1)-ACETYL-SPERMINE_SPERMIDINE OXIDASE"/>
    <property type="match status" value="1"/>
</dbReference>
<dbReference type="SUPFAM" id="SSF51905">
    <property type="entry name" value="FAD/NAD(P)-binding domain"/>
    <property type="match status" value="1"/>
</dbReference>
<dbReference type="Gene3D" id="3.50.50.60">
    <property type="entry name" value="FAD/NAD(P)-binding domain"/>
    <property type="match status" value="1"/>
</dbReference>
<evidence type="ECO:0000313" key="9">
    <source>
        <dbReference type="EMBL" id="RWS27818.1"/>
    </source>
</evidence>
<evidence type="ECO:0000256" key="4">
    <source>
        <dbReference type="ARBA" id="ARBA00022490"/>
    </source>
</evidence>
<dbReference type="InterPro" id="IPR002937">
    <property type="entry name" value="Amino_oxidase"/>
</dbReference>
<evidence type="ECO:0000256" key="2">
    <source>
        <dbReference type="ARBA" id="ARBA00004496"/>
    </source>
</evidence>
<comment type="similarity">
    <text evidence="3">Belongs to the flavin monoamine oxidase family.</text>
</comment>
<feature type="non-terminal residue" evidence="9">
    <location>
        <position position="1"/>
    </location>
</feature>
<comment type="cofactor">
    <cofactor evidence="1">
        <name>FAD</name>
        <dbReference type="ChEBI" id="CHEBI:57692"/>
    </cofactor>
</comment>
<dbReference type="STRING" id="299467.A0A443SJV5"/>
<organism evidence="9 10">
    <name type="scientific">Leptotrombidium deliense</name>
    <dbReference type="NCBI Taxonomy" id="299467"/>
    <lineage>
        <taxon>Eukaryota</taxon>
        <taxon>Metazoa</taxon>
        <taxon>Ecdysozoa</taxon>
        <taxon>Arthropoda</taxon>
        <taxon>Chelicerata</taxon>
        <taxon>Arachnida</taxon>
        <taxon>Acari</taxon>
        <taxon>Acariformes</taxon>
        <taxon>Trombidiformes</taxon>
        <taxon>Prostigmata</taxon>
        <taxon>Anystina</taxon>
        <taxon>Parasitengona</taxon>
        <taxon>Trombiculoidea</taxon>
        <taxon>Trombiculidae</taxon>
        <taxon>Leptotrombidium</taxon>
    </lineage>
</organism>
<dbReference type="Proteomes" id="UP000288716">
    <property type="component" value="Unassembled WGS sequence"/>
</dbReference>
<feature type="domain" description="Amine oxidase" evidence="8">
    <location>
        <begin position="216"/>
        <end position="490"/>
    </location>
</feature>
<evidence type="ECO:0000256" key="5">
    <source>
        <dbReference type="ARBA" id="ARBA00022630"/>
    </source>
</evidence>
<name>A0A443SJV5_9ACAR</name>
<keyword evidence="6" id="KW-0274">FAD</keyword>
<protein>
    <submittedName>
        <fullName evidence="9">Peroxisomal N(1)-acetyl-spermine/spermidine oxidase-like protein 1</fullName>
    </submittedName>
</protein>
<comment type="caution">
    <text evidence="9">The sequence shown here is derived from an EMBL/GenBank/DDBJ whole genome shotgun (WGS) entry which is preliminary data.</text>
</comment>
<dbReference type="Pfam" id="PF01593">
    <property type="entry name" value="Amino_oxidase"/>
    <property type="match status" value="2"/>
</dbReference>
<dbReference type="PANTHER" id="PTHR10742">
    <property type="entry name" value="FLAVIN MONOAMINE OXIDASE"/>
    <property type="match status" value="1"/>
</dbReference>
<dbReference type="OrthoDB" id="2019015at2759"/>
<dbReference type="AlphaFoldDB" id="A0A443SJV5"/>
<dbReference type="Gene3D" id="3.90.660.10">
    <property type="match status" value="1"/>
</dbReference>
<dbReference type="VEuPathDB" id="VectorBase:LDEU004220"/>
<keyword evidence="5" id="KW-0285">Flavoprotein</keyword>
<evidence type="ECO:0000256" key="1">
    <source>
        <dbReference type="ARBA" id="ARBA00001974"/>
    </source>
</evidence>
<keyword evidence="10" id="KW-1185">Reference proteome</keyword>
<dbReference type="InterPro" id="IPR036188">
    <property type="entry name" value="FAD/NAD-bd_sf"/>
</dbReference>